<feature type="compositionally biased region" description="Low complexity" evidence="13">
    <location>
        <begin position="502"/>
        <end position="511"/>
    </location>
</feature>
<dbReference type="PANTHER" id="PTHR42802">
    <property type="entry name" value="MONOOXYGENASE"/>
    <property type="match status" value="1"/>
</dbReference>
<comment type="catalytic activity">
    <reaction evidence="11">
        <text>L-ornithine + NADPH + O2 = N(5)-hydroxy-L-ornithine + NADP(+) + H2O</text>
        <dbReference type="Rhea" id="RHEA:41508"/>
        <dbReference type="ChEBI" id="CHEBI:15377"/>
        <dbReference type="ChEBI" id="CHEBI:15379"/>
        <dbReference type="ChEBI" id="CHEBI:46911"/>
        <dbReference type="ChEBI" id="CHEBI:57783"/>
        <dbReference type="ChEBI" id="CHEBI:58349"/>
        <dbReference type="ChEBI" id="CHEBI:78275"/>
        <dbReference type="EC" id="1.14.13.196"/>
    </reaction>
</comment>
<keyword evidence="9" id="KW-0560">Oxidoreductase</keyword>
<dbReference type="SUPFAM" id="SSF51905">
    <property type="entry name" value="FAD/NAD(P)-binding domain"/>
    <property type="match status" value="1"/>
</dbReference>
<evidence type="ECO:0000256" key="8">
    <source>
        <dbReference type="ARBA" id="ARBA00022857"/>
    </source>
</evidence>
<evidence type="ECO:0000256" key="4">
    <source>
        <dbReference type="ARBA" id="ARBA00012881"/>
    </source>
</evidence>
<comment type="caution">
    <text evidence="14">The sequence shown here is derived from an EMBL/GenBank/DDBJ whole genome shotgun (WGS) entry which is preliminary data.</text>
</comment>
<accession>A0AAN8EJL7</accession>
<evidence type="ECO:0000256" key="9">
    <source>
        <dbReference type="ARBA" id="ARBA00023002"/>
    </source>
</evidence>
<organism evidence="14 15">
    <name type="scientific">Knufia fluminis</name>
    <dbReference type="NCBI Taxonomy" id="191047"/>
    <lineage>
        <taxon>Eukaryota</taxon>
        <taxon>Fungi</taxon>
        <taxon>Dikarya</taxon>
        <taxon>Ascomycota</taxon>
        <taxon>Pezizomycotina</taxon>
        <taxon>Eurotiomycetes</taxon>
        <taxon>Chaetothyriomycetidae</taxon>
        <taxon>Chaetothyriales</taxon>
        <taxon>Trichomeriaceae</taxon>
        <taxon>Knufia</taxon>
    </lineage>
</organism>
<sequence>MTSLTTTDLLSQTRTDAVHDLLSIGFGPASLAIAVAIYDILEQRALTGSTSFTPKVRFLERQSAFGWHAGMLLPGTKMQISFIKDLATMRNPKSRFTFLNYLKEHNRLAQFANLDTFLPFRVEFEDYLKWSACHFSDLVEYSQDVTSVKPLKLDGSQKFNCLEVTSKDVSTGATSVQHARNIVIAIGGRPSIPSVFPRGHERIIHSSRYNLHISSVLPNKDKAYSIAVIGAGQSAAEVFNDLQSRYPNSKNLLLMRDTALRPSDDSPFVNEVFNPEVVDEFYSTAPDVRSAQLKGNKATNYSVVRLGLLEQIYEDQYQQRMQNPDPDTWHHRILPSREVVEVTDLPQNKRLNLTVKNFSSQACKAKETYSVDAVILATGYVRDVHNEMLKECQAINGSRDGAWISERDYKVKLDRDFVEDDVQIYLQGCNEQTHGLSDTLLSILATRGGEIVDSVFGGAILEADTRDLVNASSSDMSGPLGPLWKLSPNAKEDASSKRKRAVSSAAESAKA</sequence>
<dbReference type="PANTHER" id="PTHR42802:SF1">
    <property type="entry name" value="L-ORNITHINE N(5)-MONOOXYGENASE"/>
    <property type="match status" value="1"/>
</dbReference>
<evidence type="ECO:0000256" key="13">
    <source>
        <dbReference type="SAM" id="MobiDB-lite"/>
    </source>
</evidence>
<comment type="similarity">
    <text evidence="3">Belongs to the lysine N(6)-hydroxylase/L-ornithine N(5)-oxygenase family.</text>
</comment>
<evidence type="ECO:0000256" key="3">
    <source>
        <dbReference type="ARBA" id="ARBA00007588"/>
    </source>
</evidence>
<dbReference type="GO" id="GO:0016491">
    <property type="term" value="F:oxidoreductase activity"/>
    <property type="evidence" value="ECO:0007669"/>
    <property type="project" value="UniProtKB-KW"/>
</dbReference>
<dbReference type="Proteomes" id="UP001316803">
    <property type="component" value="Unassembled WGS sequence"/>
</dbReference>
<evidence type="ECO:0000256" key="11">
    <source>
        <dbReference type="ARBA" id="ARBA00047598"/>
    </source>
</evidence>
<comment type="cofactor">
    <cofactor evidence="1">
        <name>FAD</name>
        <dbReference type="ChEBI" id="CHEBI:57692"/>
    </cofactor>
</comment>
<evidence type="ECO:0000313" key="14">
    <source>
        <dbReference type="EMBL" id="KAK5957389.1"/>
    </source>
</evidence>
<dbReference type="InterPro" id="IPR036188">
    <property type="entry name" value="FAD/NAD-bd_sf"/>
</dbReference>
<dbReference type="EC" id="1.14.13.196" evidence="4"/>
<dbReference type="AlphaFoldDB" id="A0AAN8EJL7"/>
<keyword evidence="15" id="KW-1185">Reference proteome</keyword>
<evidence type="ECO:0000256" key="6">
    <source>
        <dbReference type="ARBA" id="ARBA00022630"/>
    </source>
</evidence>
<dbReference type="PRINTS" id="PR00368">
    <property type="entry name" value="FADPNR"/>
</dbReference>
<proteinExistence type="inferred from homology"/>
<evidence type="ECO:0000256" key="7">
    <source>
        <dbReference type="ARBA" id="ARBA00022827"/>
    </source>
</evidence>
<gene>
    <name evidence="14" type="ORF">OHC33_001763</name>
</gene>
<comment type="catalytic activity">
    <reaction evidence="12">
        <text>L-ornithine + NADH + O2 = N(5)-hydroxy-L-ornithine + NAD(+) + H2O</text>
        <dbReference type="Rhea" id="RHEA:41512"/>
        <dbReference type="ChEBI" id="CHEBI:15377"/>
        <dbReference type="ChEBI" id="CHEBI:15379"/>
        <dbReference type="ChEBI" id="CHEBI:46911"/>
        <dbReference type="ChEBI" id="CHEBI:57540"/>
        <dbReference type="ChEBI" id="CHEBI:57945"/>
        <dbReference type="ChEBI" id="CHEBI:78275"/>
        <dbReference type="EC" id="1.14.13.196"/>
    </reaction>
</comment>
<dbReference type="GO" id="GO:0006879">
    <property type="term" value="P:intracellular iron ion homeostasis"/>
    <property type="evidence" value="ECO:0007669"/>
    <property type="project" value="TreeGrafter"/>
</dbReference>
<dbReference type="Pfam" id="PF13434">
    <property type="entry name" value="Lys_Orn_oxgnase"/>
    <property type="match status" value="1"/>
</dbReference>
<evidence type="ECO:0000256" key="5">
    <source>
        <dbReference type="ARBA" id="ARBA00018612"/>
    </source>
</evidence>
<evidence type="ECO:0000313" key="15">
    <source>
        <dbReference type="Proteomes" id="UP001316803"/>
    </source>
</evidence>
<dbReference type="EMBL" id="JAKLMC020000003">
    <property type="protein sequence ID" value="KAK5957389.1"/>
    <property type="molecule type" value="Genomic_DNA"/>
</dbReference>
<feature type="region of interest" description="Disordered" evidence="13">
    <location>
        <begin position="472"/>
        <end position="511"/>
    </location>
</feature>
<name>A0AAN8EJL7_9EURO</name>
<reference evidence="14 15" key="1">
    <citation type="submission" date="2022-12" db="EMBL/GenBank/DDBJ databases">
        <title>Genomic features and morphological characterization of a novel Knufia sp. strain isolated from spacecraft assembly facility.</title>
        <authorList>
            <person name="Teixeira M."/>
            <person name="Chander A.M."/>
            <person name="Stajich J.E."/>
            <person name="Venkateswaran K."/>
        </authorList>
    </citation>
    <scope>NUCLEOTIDE SEQUENCE [LARGE SCALE GENOMIC DNA]</scope>
    <source>
        <strain evidence="14 15">FJI-L2-BK-P2</strain>
    </source>
</reference>
<evidence type="ECO:0000256" key="10">
    <source>
        <dbReference type="ARBA" id="ARBA00030351"/>
    </source>
</evidence>
<evidence type="ECO:0000256" key="12">
    <source>
        <dbReference type="ARBA" id="ARBA00049248"/>
    </source>
</evidence>
<evidence type="ECO:0000256" key="2">
    <source>
        <dbReference type="ARBA" id="ARBA00004924"/>
    </source>
</evidence>
<comment type="pathway">
    <text evidence="2">Siderophore biosynthesis.</text>
</comment>
<keyword evidence="8" id="KW-0521">NADP</keyword>
<keyword evidence="6" id="KW-0285">Flavoprotein</keyword>
<evidence type="ECO:0000256" key="1">
    <source>
        <dbReference type="ARBA" id="ARBA00001974"/>
    </source>
</evidence>
<dbReference type="InterPro" id="IPR025700">
    <property type="entry name" value="Lys/Orn_oxygenase"/>
</dbReference>
<dbReference type="Gene3D" id="3.50.50.60">
    <property type="entry name" value="FAD/NAD(P)-binding domain"/>
    <property type="match status" value="1"/>
</dbReference>
<keyword evidence="7" id="KW-0274">FAD</keyword>
<protein>
    <recommendedName>
        <fullName evidence="5">L-ornithine N(5)-monooxygenase</fullName>
        <ecNumber evidence="4">1.14.13.196</ecNumber>
    </recommendedName>
    <alternativeName>
        <fullName evidence="10">L-ornithine N(5)-oxygenase</fullName>
    </alternativeName>
</protein>